<comment type="caution">
    <text evidence="2">The sequence shown here is derived from an EMBL/GenBank/DDBJ whole genome shotgun (WGS) entry which is preliminary data.</text>
</comment>
<feature type="compositionally biased region" description="Basic residues" evidence="1">
    <location>
        <begin position="109"/>
        <end position="118"/>
    </location>
</feature>
<dbReference type="EMBL" id="NAEP01000032">
    <property type="protein sequence ID" value="PDQ35520.1"/>
    <property type="molecule type" value="Genomic_DNA"/>
</dbReference>
<evidence type="ECO:0000313" key="2">
    <source>
        <dbReference type="EMBL" id="PDQ35520.1"/>
    </source>
</evidence>
<proteinExistence type="predicted"/>
<name>A0A2A6FS59_9MICO</name>
<accession>A0A2A6FS59</accession>
<organism evidence="2 3">
    <name type="scientific">Candidatus Lumbricidiphila eiseniae</name>
    <dbReference type="NCBI Taxonomy" id="1969409"/>
    <lineage>
        <taxon>Bacteria</taxon>
        <taxon>Bacillati</taxon>
        <taxon>Actinomycetota</taxon>
        <taxon>Actinomycetes</taxon>
        <taxon>Micrococcales</taxon>
        <taxon>Microbacteriaceae</taxon>
        <taxon>Candidatus Lumbricidiphila</taxon>
    </lineage>
</organism>
<evidence type="ECO:0000256" key="1">
    <source>
        <dbReference type="SAM" id="MobiDB-lite"/>
    </source>
</evidence>
<gene>
    <name evidence="2" type="ORF">B5766_05495</name>
</gene>
<sequence>MVLIDQIKTPFVLHVTIPPTVTSPSFTARAMLDQEAKQYYASSVAMEHMGIRISSTRITQTPVQKTMAPVLRTLLAEKNAELVDAHPLSETVVQRQTTAHRRPETHRNAERRHAHRSSARLQLPEAPIKAVACAAGIDNKDAKRWLTLARKREVL</sequence>
<dbReference type="Proteomes" id="UP000219994">
    <property type="component" value="Unassembled WGS sequence"/>
</dbReference>
<reference evidence="3" key="1">
    <citation type="submission" date="2017-03" db="EMBL/GenBank/DDBJ databases">
        <authorList>
            <person name="Lund M.B."/>
        </authorList>
    </citation>
    <scope>NUCLEOTIDE SEQUENCE [LARGE SCALE GENOMIC DNA]</scope>
</reference>
<dbReference type="AlphaFoldDB" id="A0A2A6FS59"/>
<feature type="region of interest" description="Disordered" evidence="1">
    <location>
        <begin position="93"/>
        <end position="121"/>
    </location>
</feature>
<evidence type="ECO:0000313" key="3">
    <source>
        <dbReference type="Proteomes" id="UP000219994"/>
    </source>
</evidence>
<protein>
    <submittedName>
        <fullName evidence="2">Uncharacterized protein</fullName>
    </submittedName>
</protein>